<dbReference type="InterPro" id="IPR011701">
    <property type="entry name" value="MFS"/>
</dbReference>
<evidence type="ECO:0000256" key="11">
    <source>
        <dbReference type="SAM" id="Phobius"/>
    </source>
</evidence>
<dbReference type="InterPro" id="IPR005829">
    <property type="entry name" value="Sugar_transporter_CS"/>
</dbReference>
<dbReference type="Pfam" id="PF00083">
    <property type="entry name" value="Sugar_tr"/>
    <property type="match status" value="1"/>
</dbReference>
<evidence type="ECO:0000256" key="6">
    <source>
        <dbReference type="ARBA" id="ARBA00022847"/>
    </source>
</evidence>
<evidence type="ECO:0000256" key="3">
    <source>
        <dbReference type="ARBA" id="ARBA00022448"/>
    </source>
</evidence>
<keyword evidence="7 11" id="KW-1133">Transmembrane helix</keyword>
<evidence type="ECO:0000256" key="10">
    <source>
        <dbReference type="ARBA" id="ARBA00039918"/>
    </source>
</evidence>
<dbReference type="PROSITE" id="PS00217">
    <property type="entry name" value="SUGAR_TRANSPORT_2"/>
    <property type="match status" value="1"/>
</dbReference>
<sequence length="456" mass="47512">MNAIPGPDPDVVPNLRGARRAGFGALIGTTVEWYDFFIFGTAAALAFGHVFFPSASPTVGLLASFATFWSGFLARPLGGVIFGHLGDRIGRKKTLITTLVLMGLSSTAIGLLPGYASIGFAAPVLLILLRMVQGLALGGEWGGAVLIAAEHAPPGRRMLFGAFAQQGSPVGNILATLAFLGVSTLPADDFAAWGWRIPFLFSAVLLLVGLIIRIGVEESPEFLAAKEHGEISEAPALETVRTAPVPLLLGIGAAAIGVGGAYFMGTFMVAWTTTDLGVSRSTILSALLLATVVQFFVQPVGALLADRFGGSRIMVTALVATAILTPLVYALVGTGEIGLIYVGLALGALTSPAYFAVLAGFLAQAFDARIRYTGISLAYQLSATLIGGMVPFIAQWLLAGSGIAMVAGYHVALTLLTLVCVVLLARRTRTQHAPHSERTDVSLDVAADRHIVAEVD</sequence>
<keyword evidence="4" id="KW-1003">Cell membrane</keyword>
<feature type="transmembrane region" description="Helical" evidence="11">
    <location>
        <begin position="283"/>
        <end position="305"/>
    </location>
</feature>
<evidence type="ECO:0000256" key="1">
    <source>
        <dbReference type="ARBA" id="ARBA00004651"/>
    </source>
</evidence>
<evidence type="ECO:0000256" key="2">
    <source>
        <dbReference type="ARBA" id="ARBA00008240"/>
    </source>
</evidence>
<evidence type="ECO:0000256" key="4">
    <source>
        <dbReference type="ARBA" id="ARBA00022475"/>
    </source>
</evidence>
<dbReference type="InterPro" id="IPR020846">
    <property type="entry name" value="MFS_dom"/>
</dbReference>
<protein>
    <recommendedName>
        <fullName evidence="10">Putative proline/betaine transporter</fullName>
    </recommendedName>
</protein>
<feature type="domain" description="Major facilitator superfamily (MFS) profile" evidence="12">
    <location>
        <begin position="21"/>
        <end position="429"/>
    </location>
</feature>
<reference evidence="14" key="1">
    <citation type="submission" date="2016-10" db="EMBL/GenBank/DDBJ databases">
        <authorList>
            <person name="Varghese N."/>
        </authorList>
    </citation>
    <scope>NUCLEOTIDE SEQUENCE [LARGE SCALE GENOMIC DNA]</scope>
    <source>
        <strain evidence="14">DSM 44719</strain>
    </source>
</reference>
<name>A0A1H5M8A7_RHOJO</name>
<comment type="function">
    <text evidence="9">May be a proton symporter involved in the uptake of osmolytes such as proline and glycine betaine.</text>
</comment>
<dbReference type="SUPFAM" id="SSF103473">
    <property type="entry name" value="MFS general substrate transporter"/>
    <property type="match status" value="1"/>
</dbReference>
<evidence type="ECO:0000259" key="12">
    <source>
        <dbReference type="PROSITE" id="PS50850"/>
    </source>
</evidence>
<feature type="transmembrane region" description="Helical" evidence="11">
    <location>
        <begin position="170"/>
        <end position="187"/>
    </location>
</feature>
<keyword evidence="3" id="KW-0813">Transport</keyword>
<feature type="transmembrane region" description="Helical" evidence="11">
    <location>
        <begin position="247"/>
        <end position="271"/>
    </location>
</feature>
<accession>A0A1H5M8A7</accession>
<dbReference type="InterPro" id="IPR005828">
    <property type="entry name" value="MFS_sugar_transport-like"/>
</dbReference>
<dbReference type="PANTHER" id="PTHR43045:SF2">
    <property type="entry name" value="INNER MEMBRANE METABOLITE TRANSPORT PROTEIN YHJE"/>
    <property type="match status" value="1"/>
</dbReference>
<feature type="transmembrane region" description="Helical" evidence="11">
    <location>
        <begin position="375"/>
        <end position="397"/>
    </location>
</feature>
<comment type="similarity">
    <text evidence="2">Belongs to the major facilitator superfamily. Metabolite:H+ Symporter (MHS) family (TC 2.A.1.6) family.</text>
</comment>
<evidence type="ECO:0000256" key="8">
    <source>
        <dbReference type="ARBA" id="ARBA00023136"/>
    </source>
</evidence>
<organism evidence="13 14">
    <name type="scientific">Rhodococcus jostii</name>
    <dbReference type="NCBI Taxonomy" id="132919"/>
    <lineage>
        <taxon>Bacteria</taxon>
        <taxon>Bacillati</taxon>
        <taxon>Actinomycetota</taxon>
        <taxon>Actinomycetes</taxon>
        <taxon>Mycobacteriales</taxon>
        <taxon>Nocardiaceae</taxon>
        <taxon>Rhodococcus</taxon>
    </lineage>
</organism>
<evidence type="ECO:0000256" key="7">
    <source>
        <dbReference type="ARBA" id="ARBA00022989"/>
    </source>
</evidence>
<feature type="transmembrane region" description="Helical" evidence="11">
    <location>
        <begin position="193"/>
        <end position="216"/>
    </location>
</feature>
<evidence type="ECO:0000256" key="9">
    <source>
        <dbReference type="ARBA" id="ARBA00037295"/>
    </source>
</evidence>
<comment type="subcellular location">
    <subcellularLocation>
        <location evidence="1">Cell membrane</location>
        <topology evidence="1">Multi-pass membrane protein</topology>
    </subcellularLocation>
</comment>
<feature type="transmembrane region" description="Helical" evidence="11">
    <location>
        <begin position="95"/>
        <end position="118"/>
    </location>
</feature>
<dbReference type="EMBL" id="FNTL01000005">
    <property type="protein sequence ID" value="SEE85502.1"/>
    <property type="molecule type" value="Genomic_DNA"/>
</dbReference>
<keyword evidence="8 11" id="KW-0472">Membrane</keyword>
<dbReference type="PROSITE" id="PS50850">
    <property type="entry name" value="MFS"/>
    <property type="match status" value="1"/>
</dbReference>
<dbReference type="OrthoDB" id="8953821at2"/>
<dbReference type="Pfam" id="PF07690">
    <property type="entry name" value="MFS_1"/>
    <property type="match status" value="1"/>
</dbReference>
<keyword evidence="5 11" id="KW-0812">Transmembrane</keyword>
<evidence type="ECO:0000313" key="13">
    <source>
        <dbReference type="EMBL" id="SEE85502.1"/>
    </source>
</evidence>
<feature type="transmembrane region" description="Helical" evidence="11">
    <location>
        <begin position="33"/>
        <end position="52"/>
    </location>
</feature>
<feature type="transmembrane region" description="Helical" evidence="11">
    <location>
        <begin position="403"/>
        <end position="425"/>
    </location>
</feature>
<dbReference type="AlphaFoldDB" id="A0A1H5M8A7"/>
<feature type="transmembrane region" description="Helical" evidence="11">
    <location>
        <begin position="338"/>
        <end position="363"/>
    </location>
</feature>
<dbReference type="GO" id="GO:0015293">
    <property type="term" value="F:symporter activity"/>
    <property type="evidence" value="ECO:0007669"/>
    <property type="project" value="UniProtKB-KW"/>
</dbReference>
<dbReference type="FunFam" id="1.20.1250.20:FF:000001">
    <property type="entry name" value="Dicarboxylate MFS transporter"/>
    <property type="match status" value="1"/>
</dbReference>
<dbReference type="GO" id="GO:0005886">
    <property type="term" value="C:plasma membrane"/>
    <property type="evidence" value="ECO:0007669"/>
    <property type="project" value="UniProtKB-SubCell"/>
</dbReference>
<feature type="transmembrane region" description="Helical" evidence="11">
    <location>
        <begin position="58"/>
        <end position="83"/>
    </location>
</feature>
<dbReference type="RefSeq" id="WP_073362600.1">
    <property type="nucleotide sequence ID" value="NZ_FNTL01000005.1"/>
</dbReference>
<dbReference type="InterPro" id="IPR036259">
    <property type="entry name" value="MFS_trans_sf"/>
</dbReference>
<evidence type="ECO:0000313" key="14">
    <source>
        <dbReference type="Proteomes" id="UP000183407"/>
    </source>
</evidence>
<dbReference type="Proteomes" id="UP000183407">
    <property type="component" value="Unassembled WGS sequence"/>
</dbReference>
<evidence type="ECO:0000256" key="5">
    <source>
        <dbReference type="ARBA" id="ARBA00022692"/>
    </source>
</evidence>
<dbReference type="PANTHER" id="PTHR43045">
    <property type="entry name" value="SHIKIMATE TRANSPORTER"/>
    <property type="match status" value="1"/>
</dbReference>
<feature type="transmembrane region" description="Helical" evidence="11">
    <location>
        <begin position="312"/>
        <end position="332"/>
    </location>
</feature>
<keyword evidence="6" id="KW-0769">Symport</keyword>
<gene>
    <name evidence="13" type="ORF">SAMN04490220_8743</name>
</gene>
<dbReference type="CDD" id="cd17369">
    <property type="entry name" value="MFS_ShiA_like"/>
    <property type="match status" value="1"/>
</dbReference>
<proteinExistence type="inferred from homology"/>
<dbReference type="Gene3D" id="1.20.1250.20">
    <property type="entry name" value="MFS general substrate transporter like domains"/>
    <property type="match status" value="2"/>
</dbReference>
<feature type="transmembrane region" description="Helical" evidence="11">
    <location>
        <begin position="124"/>
        <end position="149"/>
    </location>
</feature>